<dbReference type="RefSeq" id="WP_128443375.1">
    <property type="nucleotide sequence ID" value="NZ_SBIP01000002.1"/>
</dbReference>
<gene>
    <name evidence="6" type="ORF">EPK99_08685</name>
</gene>
<dbReference type="InterPro" id="IPR050884">
    <property type="entry name" value="CNP_phosphodiesterase-III"/>
</dbReference>
<name>A0A444LK66_9HYPH</name>
<evidence type="ECO:0000256" key="3">
    <source>
        <dbReference type="ARBA" id="ARBA00023004"/>
    </source>
</evidence>
<evidence type="ECO:0000256" key="4">
    <source>
        <dbReference type="ARBA" id="ARBA00025742"/>
    </source>
</evidence>
<dbReference type="Pfam" id="PF00149">
    <property type="entry name" value="Metallophos"/>
    <property type="match status" value="1"/>
</dbReference>
<dbReference type="GO" id="GO:0046872">
    <property type="term" value="F:metal ion binding"/>
    <property type="evidence" value="ECO:0007669"/>
    <property type="project" value="UniProtKB-KW"/>
</dbReference>
<accession>A0A444LK66</accession>
<evidence type="ECO:0000256" key="1">
    <source>
        <dbReference type="ARBA" id="ARBA00022723"/>
    </source>
</evidence>
<dbReference type="InterPro" id="IPR004843">
    <property type="entry name" value="Calcineurin-like_PHP"/>
</dbReference>
<evidence type="ECO:0000256" key="2">
    <source>
        <dbReference type="ARBA" id="ARBA00022801"/>
    </source>
</evidence>
<keyword evidence="1" id="KW-0479">Metal-binding</keyword>
<organism evidence="6 7">
    <name type="scientific">Neorhizobium lilium</name>
    <dbReference type="NCBI Taxonomy" id="2503024"/>
    <lineage>
        <taxon>Bacteria</taxon>
        <taxon>Pseudomonadati</taxon>
        <taxon>Pseudomonadota</taxon>
        <taxon>Alphaproteobacteria</taxon>
        <taxon>Hyphomicrobiales</taxon>
        <taxon>Rhizobiaceae</taxon>
        <taxon>Rhizobium/Agrobacterium group</taxon>
        <taxon>Neorhizobium</taxon>
    </lineage>
</organism>
<dbReference type="Proteomes" id="UP000287687">
    <property type="component" value="Unassembled WGS sequence"/>
</dbReference>
<dbReference type="OrthoDB" id="9794568at2"/>
<comment type="similarity">
    <text evidence="4">Belongs to the cyclic nucleotide phosphodiesterase class-III family.</text>
</comment>
<dbReference type="PANTHER" id="PTHR42988">
    <property type="entry name" value="PHOSPHOHYDROLASE"/>
    <property type="match status" value="1"/>
</dbReference>
<reference evidence="6 7" key="1">
    <citation type="submission" date="2019-01" db="EMBL/GenBank/DDBJ databases">
        <title>The draft genome of Rhizobium sp. 24NR.</title>
        <authorList>
            <person name="Liu L."/>
            <person name="Liang L."/>
            <person name="Shi S."/>
            <person name="Xu L."/>
            <person name="Wang X."/>
            <person name="Li L."/>
            <person name="Zhang X."/>
        </authorList>
    </citation>
    <scope>NUCLEOTIDE SEQUENCE [LARGE SCALE GENOMIC DNA]</scope>
    <source>
        <strain evidence="6 7">24NR</strain>
    </source>
</reference>
<dbReference type="GO" id="GO:0016787">
    <property type="term" value="F:hydrolase activity"/>
    <property type="evidence" value="ECO:0007669"/>
    <property type="project" value="UniProtKB-KW"/>
</dbReference>
<protein>
    <submittedName>
        <fullName evidence="6">Metallophosphoesterase</fullName>
    </submittedName>
</protein>
<sequence length="318" mass="35397">MFKFAHISDIHLGPLPQLTFRELFSKRITGFVNWHRNRRKHLFVNTLDLLLSDLKTREPDQLMITGDLVNLATKIETRLAGEWLRTIGEPENTTVVPGNHDAYVPGAHDKSVNEWYPYIKSDNDPDEWPEDDHIFPTMRRRGPIAIIGCSTSNATLPFSASGYFGSRQARETVNLLKQAGEEGLFRVVLIHHPPIRGAAASHKRMMGIRRFGAVISTGGAELVLHGHTHLNTLYWLKGREKQVPVVGIASASQGPGGHKPRAAYNLFTLTGEPGNWNLLRERYSLTENGGGVALEDSKVFYGAIPGEPLSIPDVARML</sequence>
<dbReference type="EMBL" id="SBIP01000002">
    <property type="protein sequence ID" value="RWX79401.1"/>
    <property type="molecule type" value="Genomic_DNA"/>
</dbReference>
<dbReference type="PANTHER" id="PTHR42988:SF2">
    <property type="entry name" value="CYCLIC NUCLEOTIDE PHOSPHODIESTERASE CBUA0032-RELATED"/>
    <property type="match status" value="1"/>
</dbReference>
<feature type="domain" description="Calcineurin-like phosphoesterase" evidence="5">
    <location>
        <begin position="2"/>
        <end position="229"/>
    </location>
</feature>
<dbReference type="InterPro" id="IPR029052">
    <property type="entry name" value="Metallo-depent_PP-like"/>
</dbReference>
<comment type="caution">
    <text evidence="6">The sequence shown here is derived from an EMBL/GenBank/DDBJ whole genome shotgun (WGS) entry which is preliminary data.</text>
</comment>
<keyword evidence="7" id="KW-1185">Reference proteome</keyword>
<evidence type="ECO:0000259" key="5">
    <source>
        <dbReference type="Pfam" id="PF00149"/>
    </source>
</evidence>
<evidence type="ECO:0000313" key="6">
    <source>
        <dbReference type="EMBL" id="RWX79401.1"/>
    </source>
</evidence>
<keyword evidence="2" id="KW-0378">Hydrolase</keyword>
<evidence type="ECO:0000313" key="7">
    <source>
        <dbReference type="Proteomes" id="UP000287687"/>
    </source>
</evidence>
<dbReference type="Gene3D" id="3.60.21.10">
    <property type="match status" value="1"/>
</dbReference>
<keyword evidence="3" id="KW-0408">Iron</keyword>
<dbReference type="AlphaFoldDB" id="A0A444LK66"/>
<dbReference type="SUPFAM" id="SSF56300">
    <property type="entry name" value="Metallo-dependent phosphatases"/>
    <property type="match status" value="1"/>
</dbReference>
<proteinExistence type="inferred from homology"/>